<evidence type="ECO:0000256" key="1">
    <source>
        <dbReference type="ARBA" id="ARBA00000297"/>
    </source>
</evidence>
<dbReference type="PANTHER" id="PTHR35799">
    <property type="entry name" value="S-RIBOSYLHOMOCYSTEINE LYASE"/>
    <property type="match status" value="1"/>
</dbReference>
<name>A0A9D2D8G0_9FIRM</name>
<dbReference type="InterPro" id="IPR011249">
    <property type="entry name" value="Metalloenz_LuxS/M16"/>
</dbReference>
<evidence type="ECO:0000313" key="15">
    <source>
        <dbReference type="EMBL" id="HIZ10335.1"/>
    </source>
</evidence>
<evidence type="ECO:0000256" key="2">
    <source>
        <dbReference type="ARBA" id="ARBA00001962"/>
    </source>
</evidence>
<evidence type="ECO:0000256" key="14">
    <source>
        <dbReference type="ARBA" id="ARBA00031777"/>
    </source>
</evidence>
<evidence type="ECO:0000256" key="6">
    <source>
        <dbReference type="ARBA" id="ARBA00015130"/>
    </source>
</evidence>
<dbReference type="PRINTS" id="PR01487">
    <property type="entry name" value="LUXSPROTEIN"/>
</dbReference>
<evidence type="ECO:0000256" key="11">
    <source>
        <dbReference type="ARBA" id="ARBA00023239"/>
    </source>
</evidence>
<evidence type="ECO:0000256" key="5">
    <source>
        <dbReference type="ARBA" id="ARBA00012240"/>
    </source>
</evidence>
<evidence type="ECO:0000256" key="10">
    <source>
        <dbReference type="ARBA" id="ARBA00023004"/>
    </source>
</evidence>
<dbReference type="AlphaFoldDB" id="A0A9D2D8G0"/>
<reference evidence="15" key="2">
    <citation type="submission" date="2021-04" db="EMBL/GenBank/DDBJ databases">
        <authorList>
            <person name="Gilroy R."/>
        </authorList>
    </citation>
    <scope>NUCLEOTIDE SEQUENCE</scope>
    <source>
        <strain evidence="15">CHK192-19661</strain>
    </source>
</reference>
<evidence type="ECO:0000256" key="8">
    <source>
        <dbReference type="ARBA" id="ARBA00022723"/>
    </source>
</evidence>
<evidence type="ECO:0000256" key="12">
    <source>
        <dbReference type="ARBA" id="ARBA00024654"/>
    </source>
</evidence>
<proteinExistence type="inferred from homology"/>
<keyword evidence="11 15" id="KW-0456">Lyase</keyword>
<comment type="caution">
    <text evidence="15">The sequence shown here is derived from an EMBL/GenBank/DDBJ whole genome shotgun (WGS) entry which is preliminary data.</text>
</comment>
<protein>
    <recommendedName>
        <fullName evidence="6">S-ribosylhomocysteine lyase</fullName>
        <ecNumber evidence="5">4.4.1.21</ecNumber>
    </recommendedName>
    <alternativeName>
        <fullName evidence="13">AI-2 synthesis protein</fullName>
    </alternativeName>
    <alternativeName>
        <fullName evidence="14">Autoinducer-2 production protein LuxS</fullName>
    </alternativeName>
</protein>
<organism evidence="15 16">
    <name type="scientific">Candidatus Borkfalkia avicola</name>
    <dbReference type="NCBI Taxonomy" id="2838503"/>
    <lineage>
        <taxon>Bacteria</taxon>
        <taxon>Bacillati</taxon>
        <taxon>Bacillota</taxon>
        <taxon>Clostridia</taxon>
        <taxon>Christensenellales</taxon>
        <taxon>Christensenellaceae</taxon>
        <taxon>Candidatus Borkfalkia</taxon>
    </lineage>
</organism>
<dbReference type="GO" id="GO:0043768">
    <property type="term" value="F:S-ribosylhomocysteine lyase activity"/>
    <property type="evidence" value="ECO:0007669"/>
    <property type="project" value="UniProtKB-EC"/>
</dbReference>
<comment type="subunit">
    <text evidence="4">Homodimer.</text>
</comment>
<dbReference type="PANTHER" id="PTHR35799:SF1">
    <property type="entry name" value="S-RIBOSYLHOMOCYSTEINE LYASE"/>
    <property type="match status" value="1"/>
</dbReference>
<dbReference type="Proteomes" id="UP000824025">
    <property type="component" value="Unassembled WGS sequence"/>
</dbReference>
<evidence type="ECO:0000256" key="3">
    <source>
        <dbReference type="ARBA" id="ARBA00007311"/>
    </source>
</evidence>
<comment type="catalytic activity">
    <reaction evidence="1">
        <text>S-(5-deoxy-D-ribos-5-yl)-L-homocysteine = (S)-4,5-dihydroxypentane-2,3-dione + L-homocysteine</text>
        <dbReference type="Rhea" id="RHEA:17753"/>
        <dbReference type="ChEBI" id="CHEBI:29484"/>
        <dbReference type="ChEBI" id="CHEBI:58195"/>
        <dbReference type="ChEBI" id="CHEBI:58199"/>
        <dbReference type="EC" id="4.4.1.21"/>
    </reaction>
</comment>
<evidence type="ECO:0000256" key="7">
    <source>
        <dbReference type="ARBA" id="ARBA00022654"/>
    </source>
</evidence>
<accession>A0A9D2D8G0</accession>
<keyword evidence="8" id="KW-0479">Metal-binding</keyword>
<dbReference type="GO" id="GO:0009372">
    <property type="term" value="P:quorum sensing"/>
    <property type="evidence" value="ECO:0007669"/>
    <property type="project" value="UniProtKB-KW"/>
</dbReference>
<keyword evidence="10" id="KW-0408">Iron</keyword>
<evidence type="ECO:0000256" key="4">
    <source>
        <dbReference type="ARBA" id="ARBA00011738"/>
    </source>
</evidence>
<comment type="function">
    <text evidence="12">Involved in the synthesis of autoinducer 2 (AI-2) which is secreted by bacteria and is used to communicate both the cell density and the metabolic potential of the environment. The regulation of gene expression in response to changes in cell density is called quorum sensing. Catalyzes the transformation of S-ribosylhomocysteine (RHC) to homocysteine (HC) and 4,5-dihydroxy-2,3-pentadione (DPD).</text>
</comment>
<gene>
    <name evidence="15" type="ORF">H9726_07595</name>
</gene>
<comment type="cofactor">
    <cofactor evidence="2">
        <name>Fe cation</name>
        <dbReference type="ChEBI" id="CHEBI:24875"/>
    </cofactor>
</comment>
<dbReference type="GO" id="GO:0005506">
    <property type="term" value="F:iron ion binding"/>
    <property type="evidence" value="ECO:0007669"/>
    <property type="project" value="InterPro"/>
</dbReference>
<keyword evidence="9" id="KW-0071">Autoinducer synthesis</keyword>
<evidence type="ECO:0000313" key="16">
    <source>
        <dbReference type="Proteomes" id="UP000824025"/>
    </source>
</evidence>
<evidence type="ECO:0000256" key="9">
    <source>
        <dbReference type="ARBA" id="ARBA00022929"/>
    </source>
</evidence>
<evidence type="ECO:0000256" key="13">
    <source>
        <dbReference type="ARBA" id="ARBA00030600"/>
    </source>
</evidence>
<dbReference type="Pfam" id="PF02664">
    <property type="entry name" value="LuxS"/>
    <property type="match status" value="1"/>
</dbReference>
<dbReference type="EC" id="4.4.1.21" evidence="5"/>
<dbReference type="InterPro" id="IPR003815">
    <property type="entry name" value="S-ribosylhomocysteinase"/>
</dbReference>
<sequence>MDKIPSFQKDHDKLQPGFHFSGFNCGVATFDLRFKKPNAGDFVSPAASHSIEHMMATALRNGKYKANIVYFGPMGCRTGFYLLTSGLSFADALDATLSALAECGKFEKVPGAEKRECGNYLDHDLAGAKAECAAYLCLLGSLPAETLGAEREAMREAER</sequence>
<keyword evidence="7" id="KW-0673">Quorum sensing</keyword>
<dbReference type="InterPro" id="IPR037005">
    <property type="entry name" value="LuxS_sf"/>
</dbReference>
<dbReference type="EMBL" id="DXCF01000038">
    <property type="protein sequence ID" value="HIZ10335.1"/>
    <property type="molecule type" value="Genomic_DNA"/>
</dbReference>
<dbReference type="SUPFAM" id="SSF63411">
    <property type="entry name" value="LuxS/MPP-like metallohydrolase"/>
    <property type="match status" value="1"/>
</dbReference>
<reference evidence="15" key="1">
    <citation type="journal article" date="2021" name="PeerJ">
        <title>Extensive microbial diversity within the chicken gut microbiome revealed by metagenomics and culture.</title>
        <authorList>
            <person name="Gilroy R."/>
            <person name="Ravi A."/>
            <person name="Getino M."/>
            <person name="Pursley I."/>
            <person name="Horton D.L."/>
            <person name="Alikhan N.F."/>
            <person name="Baker D."/>
            <person name="Gharbi K."/>
            <person name="Hall N."/>
            <person name="Watson M."/>
            <person name="Adriaenssens E.M."/>
            <person name="Foster-Nyarko E."/>
            <person name="Jarju S."/>
            <person name="Secka A."/>
            <person name="Antonio M."/>
            <person name="Oren A."/>
            <person name="Chaudhuri R.R."/>
            <person name="La Ragione R."/>
            <person name="Hildebrand F."/>
            <person name="Pallen M.J."/>
        </authorList>
    </citation>
    <scope>NUCLEOTIDE SEQUENCE</scope>
    <source>
        <strain evidence="15">CHK192-19661</strain>
    </source>
</reference>
<comment type="similarity">
    <text evidence="3">Belongs to the LuxS family.</text>
</comment>
<dbReference type="Gene3D" id="3.30.1360.80">
    <property type="entry name" value="S-ribosylhomocysteinase (LuxS)"/>
    <property type="match status" value="1"/>
</dbReference>